<accession>A0A927MJ16</accession>
<reference evidence="1" key="1">
    <citation type="submission" date="2020-10" db="EMBL/GenBank/DDBJ databases">
        <title>Genomic Encyclopedia of Type Strains, Phase IV (KMG-IV): sequencing the most valuable type-strain genomes for metagenomic binning, comparative biology and taxonomic classification.</title>
        <authorList>
            <person name="Goeker M."/>
        </authorList>
    </citation>
    <scope>NUCLEOTIDE SEQUENCE</scope>
    <source>
        <strain evidence="1">DSM 13886</strain>
    </source>
</reference>
<dbReference type="InterPro" id="IPR010982">
    <property type="entry name" value="Lambda_DNA-bd_dom_sf"/>
</dbReference>
<organism evidence="1 2">
    <name type="scientific">Sporosarcina limicola</name>
    <dbReference type="NCBI Taxonomy" id="34101"/>
    <lineage>
        <taxon>Bacteria</taxon>
        <taxon>Bacillati</taxon>
        <taxon>Bacillota</taxon>
        <taxon>Bacilli</taxon>
        <taxon>Bacillales</taxon>
        <taxon>Caryophanaceae</taxon>
        <taxon>Sporosarcina</taxon>
    </lineage>
</organism>
<keyword evidence="2" id="KW-1185">Reference proteome</keyword>
<comment type="caution">
    <text evidence="1">The sequence shown here is derived from an EMBL/GenBank/DDBJ whole genome shotgun (WGS) entry which is preliminary data.</text>
</comment>
<dbReference type="EMBL" id="JADBEL010000009">
    <property type="protein sequence ID" value="MBE1554833.1"/>
    <property type="molecule type" value="Genomic_DNA"/>
</dbReference>
<protein>
    <submittedName>
        <fullName evidence="1">Uncharacterized protein</fullName>
    </submittedName>
</protein>
<dbReference type="SUPFAM" id="SSF47413">
    <property type="entry name" value="lambda repressor-like DNA-binding domains"/>
    <property type="match status" value="1"/>
</dbReference>
<evidence type="ECO:0000313" key="2">
    <source>
        <dbReference type="Proteomes" id="UP000658225"/>
    </source>
</evidence>
<name>A0A927MJ16_9BACL</name>
<evidence type="ECO:0000313" key="1">
    <source>
        <dbReference type="EMBL" id="MBE1554833.1"/>
    </source>
</evidence>
<dbReference type="Proteomes" id="UP000658225">
    <property type="component" value="Unassembled WGS sequence"/>
</dbReference>
<gene>
    <name evidence="1" type="ORF">H4683_001911</name>
</gene>
<dbReference type="RefSeq" id="WP_192598590.1">
    <property type="nucleotide sequence ID" value="NZ_JADBEL010000009.1"/>
</dbReference>
<proteinExistence type="predicted"/>
<dbReference type="GO" id="GO:0003677">
    <property type="term" value="F:DNA binding"/>
    <property type="evidence" value="ECO:0007669"/>
    <property type="project" value="InterPro"/>
</dbReference>
<sequence length="123" mass="13897">MSINIAVIAQRLNDYIEHEKISKDYIADLLDKSPSTIYRSLSEQNQNIAAFSMQIAELLNLPTNFFLKDEFYLPMQESTSYSLGTIAFSKGDLSLEGMEDVKDIIQLCNILSLYSSGDKICQN</sequence>
<dbReference type="AlphaFoldDB" id="A0A927MJ16"/>